<reference evidence="1 2" key="1">
    <citation type="submission" date="2011-02" db="EMBL/GenBank/DDBJ databases">
        <authorList>
            <person name="Cornelissen A.A."/>
        </authorList>
    </citation>
    <scope>NUCLEOTIDE SEQUENCE [LARGE SCALE GENOMIC DNA]</scope>
</reference>
<protein>
    <submittedName>
        <fullName evidence="1">Uncharacterized protein</fullName>
    </submittedName>
</protein>
<accession>F0V6W4</accession>
<evidence type="ECO:0000313" key="1">
    <source>
        <dbReference type="EMBL" id="CBZ41976.1"/>
    </source>
</evidence>
<dbReference type="EMBL" id="FR823298">
    <property type="protein sequence ID" value="CBZ41976.1"/>
    <property type="molecule type" value="Genomic_DNA"/>
</dbReference>
<reference evidence="1 2" key="2">
    <citation type="submission" date="2011-03" db="EMBL/GenBank/DDBJ databases">
        <title>The T7-Related Pseudomonas putida Phage phi15 Displays Virion-Associated Biofilm Eradication Properties.</title>
        <authorList>
            <person name="Cornelissen A."/>
            <person name="Ceyssens P.J."/>
            <person name="T'Syen J."/>
            <person name="Van Praet H."/>
        </authorList>
    </citation>
    <scope>NUCLEOTIDE SEQUENCE [LARGE SCALE GENOMIC DNA]</scope>
</reference>
<dbReference type="RefSeq" id="YP_004286181.1">
    <property type="nucleotide sequence ID" value="NC_015208.1"/>
</dbReference>
<dbReference type="KEGG" id="vg:10322095"/>
<dbReference type="GeneID" id="10322095"/>
<name>F0V6W4_9CAUD</name>
<keyword evidence="2" id="KW-1185">Reference proteome</keyword>
<organism evidence="1 2">
    <name type="scientific">Pseudomonas phage phi15</name>
    <dbReference type="NCBI Taxonomy" id="988656"/>
    <lineage>
        <taxon>Viruses</taxon>
        <taxon>Duplodnaviria</taxon>
        <taxon>Heunggongvirae</taxon>
        <taxon>Uroviricota</taxon>
        <taxon>Caudoviricetes</taxon>
        <taxon>Autographivirales</taxon>
        <taxon>Autotranscriptaviridae</taxon>
        <taxon>Studiervirinae</taxon>
        <taxon>Troedvirus</taxon>
        <taxon>Troedvirus Phi15</taxon>
    </lineage>
</organism>
<dbReference type="Proteomes" id="UP000007493">
    <property type="component" value="Segment"/>
</dbReference>
<proteinExistence type="predicted"/>
<evidence type="ECO:0000313" key="2">
    <source>
        <dbReference type="Proteomes" id="UP000007493"/>
    </source>
</evidence>
<sequence>MGALQVKVAFFHCEYCLSFMRAHNGYVPLRTEECRCIYLKPQF</sequence>